<feature type="transmembrane region" description="Helical" evidence="1">
    <location>
        <begin position="68"/>
        <end position="85"/>
    </location>
</feature>
<keyword evidence="1" id="KW-1133">Transmembrane helix</keyword>
<gene>
    <name evidence="2" type="ORF">A2227_00370</name>
</gene>
<evidence type="ECO:0000313" key="2">
    <source>
        <dbReference type="EMBL" id="OGF25651.1"/>
    </source>
</evidence>
<dbReference type="AlphaFoldDB" id="A0A1F5SHA5"/>
<dbReference type="EMBL" id="MFGB01000020">
    <property type="protein sequence ID" value="OGF25651.1"/>
    <property type="molecule type" value="Genomic_DNA"/>
</dbReference>
<name>A0A1F5SHA5_9BACT</name>
<feature type="transmembrane region" description="Helical" evidence="1">
    <location>
        <begin position="35"/>
        <end position="56"/>
    </location>
</feature>
<protein>
    <submittedName>
        <fullName evidence="2">Uncharacterized protein</fullName>
    </submittedName>
</protein>
<proteinExistence type="predicted"/>
<evidence type="ECO:0000313" key="3">
    <source>
        <dbReference type="Proteomes" id="UP000178367"/>
    </source>
</evidence>
<reference evidence="2 3" key="1">
    <citation type="journal article" date="2016" name="Nat. Commun.">
        <title>Thousands of microbial genomes shed light on interconnected biogeochemical processes in an aquifer system.</title>
        <authorList>
            <person name="Anantharaman K."/>
            <person name="Brown C.T."/>
            <person name="Hug L.A."/>
            <person name="Sharon I."/>
            <person name="Castelle C.J."/>
            <person name="Probst A.J."/>
            <person name="Thomas B.C."/>
            <person name="Singh A."/>
            <person name="Wilkins M.J."/>
            <person name="Karaoz U."/>
            <person name="Brodie E.L."/>
            <person name="Williams K.H."/>
            <person name="Hubbard S.S."/>
            <person name="Banfield J.F."/>
        </authorList>
    </citation>
    <scope>NUCLEOTIDE SEQUENCE [LARGE SCALE GENOMIC DNA]</scope>
</reference>
<organism evidence="2 3">
    <name type="scientific">Candidatus Falkowbacteria bacterium RIFOXYA2_FULL_47_19</name>
    <dbReference type="NCBI Taxonomy" id="1797994"/>
    <lineage>
        <taxon>Bacteria</taxon>
        <taxon>Candidatus Falkowiibacteriota</taxon>
    </lineage>
</organism>
<comment type="caution">
    <text evidence="2">The sequence shown here is derived from an EMBL/GenBank/DDBJ whole genome shotgun (WGS) entry which is preliminary data.</text>
</comment>
<evidence type="ECO:0000256" key="1">
    <source>
        <dbReference type="SAM" id="Phobius"/>
    </source>
</evidence>
<feature type="transmembrane region" description="Helical" evidence="1">
    <location>
        <begin position="12"/>
        <end position="29"/>
    </location>
</feature>
<keyword evidence="1" id="KW-0812">Transmembrane</keyword>
<accession>A0A1F5SHA5</accession>
<keyword evidence="1" id="KW-0472">Membrane</keyword>
<dbReference type="Proteomes" id="UP000178367">
    <property type="component" value="Unassembled WGS sequence"/>
</dbReference>
<sequence length="241" mass="28202">MNNKKNLLHKILNIFFNILFVLIALYVILKFKNLYKAVILSNYYFLLPVICIFLLFRNKIKINKIKSGEFLAVITIILGLIFFIFQNSIEIQNINNHYIEIQKNELDAKNSFYCVLTYSNFINLKKATNTVQTLTGFEKNRFIMTGYVTDPYYKNLNNIYLYLGSSAIEVVNVMESMDSVNNAINIVQQLDLSFNMTPDNNKAWISQMIVNRNKEILENSEKIYNNLSALFLKYKNFCIIN</sequence>